<gene>
    <name evidence="2" type="ORF">NCTC10118_00526</name>
</gene>
<evidence type="ECO:0000313" key="2">
    <source>
        <dbReference type="EMBL" id="VEU63500.1"/>
    </source>
</evidence>
<keyword evidence="1" id="KW-0472">Membrane</keyword>
<organism evidence="2 3">
    <name type="scientific">Mycoplasmopsis bovirhinis</name>
    <dbReference type="NCBI Taxonomy" id="29553"/>
    <lineage>
        <taxon>Bacteria</taxon>
        <taxon>Bacillati</taxon>
        <taxon>Mycoplasmatota</taxon>
        <taxon>Mycoplasmoidales</taxon>
        <taxon>Metamycoplasmataceae</taxon>
        <taxon>Mycoplasmopsis</taxon>
    </lineage>
</organism>
<protein>
    <submittedName>
        <fullName evidence="2">Uncharacterized protein</fullName>
    </submittedName>
</protein>
<dbReference type="EMBL" id="LR214972">
    <property type="protein sequence ID" value="VEU63500.1"/>
    <property type="molecule type" value="Genomic_DNA"/>
</dbReference>
<sequence>MNWRTILIISAVIAIAVGFSVYIGILIWTKKYTKKYVQKLQRESFEQIKSLRNDIGILPFELENYFKNNINPYDIEGMINTVFINKYYDKLILANNHEFAFSCLAIKTQGKTYYDVQNLDLPKLNQAVLKHPDLYQDNINLYNEQNLDFIGVFDSTYNLETIFNKFYHKLNESGMICIRLQNISRKELNNFSLFLKNKKINFEISYFSTRFLFITNKNHENIVK</sequence>
<keyword evidence="1" id="KW-0812">Transmembrane</keyword>
<proteinExistence type="predicted"/>
<accession>A0A449AES0</accession>
<name>A0A449AES0_9BACT</name>
<dbReference type="Proteomes" id="UP000289952">
    <property type="component" value="Chromosome"/>
</dbReference>
<evidence type="ECO:0000256" key="1">
    <source>
        <dbReference type="SAM" id="Phobius"/>
    </source>
</evidence>
<keyword evidence="3" id="KW-1185">Reference proteome</keyword>
<evidence type="ECO:0000313" key="3">
    <source>
        <dbReference type="Proteomes" id="UP000289952"/>
    </source>
</evidence>
<dbReference type="AlphaFoldDB" id="A0A449AES0"/>
<keyword evidence="1" id="KW-1133">Transmembrane helix</keyword>
<feature type="transmembrane region" description="Helical" evidence="1">
    <location>
        <begin position="6"/>
        <end position="29"/>
    </location>
</feature>
<reference evidence="2 3" key="1">
    <citation type="submission" date="2019-01" db="EMBL/GenBank/DDBJ databases">
        <authorList>
            <consortium name="Pathogen Informatics"/>
        </authorList>
    </citation>
    <scope>NUCLEOTIDE SEQUENCE [LARGE SCALE GENOMIC DNA]</scope>
    <source>
        <strain evidence="2 3">NCTC10118</strain>
    </source>
</reference>
<dbReference type="OrthoDB" id="398649at2"/>
<dbReference type="NCBIfam" id="NF045844">
    <property type="entry name" value="BC85_0335_fam"/>
    <property type="match status" value="1"/>
</dbReference>